<protein>
    <submittedName>
        <fullName evidence="2">Uncharacterized protein</fullName>
    </submittedName>
</protein>
<dbReference type="AlphaFoldDB" id="A0AAN9QEX6"/>
<proteinExistence type="predicted"/>
<dbReference type="Proteomes" id="UP001374584">
    <property type="component" value="Unassembled WGS sequence"/>
</dbReference>
<sequence>MHEITSHIYIGVLQLLLQPEVFDLRIYIRYDVLQLGIALPIYTSCTPLQFVFRFFALHLEAEEAAQNSIGDVNSYTNHGDGTQNITRRKSNSGPKSGDRTTYNITNNYPARPAKKKTPSRNKSPDIRNTPIVYGGSNGSMSFHIKPLCK</sequence>
<feature type="region of interest" description="Disordered" evidence="1">
    <location>
        <begin position="72"/>
        <end position="132"/>
    </location>
</feature>
<feature type="compositionally biased region" description="Polar residues" evidence="1">
    <location>
        <begin position="72"/>
        <end position="108"/>
    </location>
</feature>
<comment type="caution">
    <text evidence="2">The sequence shown here is derived from an EMBL/GenBank/DDBJ whole genome shotgun (WGS) entry which is preliminary data.</text>
</comment>
<keyword evidence="3" id="KW-1185">Reference proteome</keyword>
<dbReference type="EMBL" id="JAYMYR010000011">
    <property type="protein sequence ID" value="KAK7332704.1"/>
    <property type="molecule type" value="Genomic_DNA"/>
</dbReference>
<gene>
    <name evidence="2" type="ORF">VNO80_29459</name>
</gene>
<name>A0AAN9QEX6_PHACN</name>
<reference evidence="2 3" key="1">
    <citation type="submission" date="2024-01" db="EMBL/GenBank/DDBJ databases">
        <title>The genomes of 5 underutilized Papilionoideae crops provide insights into root nodulation and disease resistanc.</title>
        <authorList>
            <person name="Jiang F."/>
        </authorList>
    </citation>
    <scope>NUCLEOTIDE SEQUENCE [LARGE SCALE GENOMIC DNA]</scope>
    <source>
        <strain evidence="2">JINMINGXINNONG_FW02</strain>
        <tissue evidence="2">Leaves</tissue>
    </source>
</reference>
<evidence type="ECO:0000313" key="3">
    <source>
        <dbReference type="Proteomes" id="UP001374584"/>
    </source>
</evidence>
<organism evidence="2 3">
    <name type="scientific">Phaseolus coccineus</name>
    <name type="common">Scarlet runner bean</name>
    <name type="synonym">Phaseolus multiflorus</name>
    <dbReference type="NCBI Taxonomy" id="3886"/>
    <lineage>
        <taxon>Eukaryota</taxon>
        <taxon>Viridiplantae</taxon>
        <taxon>Streptophyta</taxon>
        <taxon>Embryophyta</taxon>
        <taxon>Tracheophyta</taxon>
        <taxon>Spermatophyta</taxon>
        <taxon>Magnoliopsida</taxon>
        <taxon>eudicotyledons</taxon>
        <taxon>Gunneridae</taxon>
        <taxon>Pentapetalae</taxon>
        <taxon>rosids</taxon>
        <taxon>fabids</taxon>
        <taxon>Fabales</taxon>
        <taxon>Fabaceae</taxon>
        <taxon>Papilionoideae</taxon>
        <taxon>50 kb inversion clade</taxon>
        <taxon>NPAAA clade</taxon>
        <taxon>indigoferoid/millettioid clade</taxon>
        <taxon>Phaseoleae</taxon>
        <taxon>Phaseolus</taxon>
    </lineage>
</organism>
<evidence type="ECO:0000313" key="2">
    <source>
        <dbReference type="EMBL" id="KAK7332704.1"/>
    </source>
</evidence>
<evidence type="ECO:0000256" key="1">
    <source>
        <dbReference type="SAM" id="MobiDB-lite"/>
    </source>
</evidence>
<accession>A0AAN9QEX6</accession>